<feature type="domain" description="HTH marR-type" evidence="6">
    <location>
        <begin position="14"/>
        <end position="145"/>
    </location>
</feature>
<dbReference type="CDD" id="cd00090">
    <property type="entry name" value="HTH_ARSR"/>
    <property type="match status" value="1"/>
</dbReference>
<dbReference type="Pfam" id="PF22381">
    <property type="entry name" value="Staph_reg_Sar_Rot"/>
    <property type="match status" value="1"/>
</dbReference>
<dbReference type="InterPro" id="IPR011991">
    <property type="entry name" value="ArsR-like_HTH"/>
</dbReference>
<comment type="caution">
    <text evidence="7">The sequence shown here is derived from an EMBL/GenBank/DDBJ whole genome shotgun (WGS) entry which is preliminary data.</text>
</comment>
<evidence type="ECO:0000313" key="7">
    <source>
        <dbReference type="EMBL" id="NGN94079.1"/>
    </source>
</evidence>
<proteinExistence type="predicted"/>
<sequence length="153" mass="16911">MDVSGRTYPQLALDLQLCFPLYAATRAVTKRYVTLLEGTGLTYPQYLVMLVLWEADEPLTVTALGHRLRLDSGTLTPLLKRLEAAGHIRRERDPGDERRVLVSLTEAGRALEEQVSGVPQQLGQSMGISRDEALALRDQLTELVDHLDAADSA</sequence>
<dbReference type="GO" id="GO:0005737">
    <property type="term" value="C:cytoplasm"/>
    <property type="evidence" value="ECO:0007669"/>
    <property type="project" value="UniProtKB-SubCell"/>
</dbReference>
<dbReference type="SUPFAM" id="SSF46785">
    <property type="entry name" value="Winged helix' DNA-binding domain"/>
    <property type="match status" value="1"/>
</dbReference>
<dbReference type="PRINTS" id="PR00598">
    <property type="entry name" value="HTHMARR"/>
</dbReference>
<dbReference type="InterPro" id="IPR039422">
    <property type="entry name" value="MarR/SlyA-like"/>
</dbReference>
<organism evidence="7 8">
    <name type="scientific">Nocardioides turkmenicus</name>
    <dbReference type="NCBI Taxonomy" id="2711220"/>
    <lineage>
        <taxon>Bacteria</taxon>
        <taxon>Bacillati</taxon>
        <taxon>Actinomycetota</taxon>
        <taxon>Actinomycetes</taxon>
        <taxon>Propionibacteriales</taxon>
        <taxon>Nocardioidaceae</taxon>
        <taxon>Nocardioides</taxon>
    </lineage>
</organism>
<dbReference type="SMART" id="SM00347">
    <property type="entry name" value="HTH_MARR"/>
    <property type="match status" value="1"/>
</dbReference>
<dbReference type="EMBL" id="JAALAA010000012">
    <property type="protein sequence ID" value="NGN94079.1"/>
    <property type="molecule type" value="Genomic_DNA"/>
</dbReference>
<evidence type="ECO:0000313" key="8">
    <source>
        <dbReference type="Proteomes" id="UP000483261"/>
    </source>
</evidence>
<evidence type="ECO:0000256" key="2">
    <source>
        <dbReference type="ARBA" id="ARBA00022490"/>
    </source>
</evidence>
<comment type="subcellular location">
    <subcellularLocation>
        <location evidence="1">Cytoplasm</location>
    </subcellularLocation>
</comment>
<dbReference type="GO" id="GO:0006950">
    <property type="term" value="P:response to stress"/>
    <property type="evidence" value="ECO:0007669"/>
    <property type="project" value="TreeGrafter"/>
</dbReference>
<keyword evidence="4" id="KW-0238">DNA-binding</keyword>
<reference evidence="7 8" key="1">
    <citation type="submission" date="2020-02" db="EMBL/GenBank/DDBJ databases">
        <title>Whole-genome analyses of novel actinobacteria.</title>
        <authorList>
            <person name="Sahin N."/>
        </authorList>
    </citation>
    <scope>NUCLEOTIDE SEQUENCE [LARGE SCALE GENOMIC DNA]</scope>
    <source>
        <strain evidence="7 8">KC13</strain>
    </source>
</reference>
<dbReference type="PANTHER" id="PTHR33164">
    <property type="entry name" value="TRANSCRIPTIONAL REGULATOR, MARR FAMILY"/>
    <property type="match status" value="1"/>
</dbReference>
<dbReference type="Proteomes" id="UP000483261">
    <property type="component" value="Unassembled WGS sequence"/>
</dbReference>
<evidence type="ECO:0000256" key="4">
    <source>
        <dbReference type="ARBA" id="ARBA00023125"/>
    </source>
</evidence>
<dbReference type="GO" id="GO:0003677">
    <property type="term" value="F:DNA binding"/>
    <property type="evidence" value="ECO:0007669"/>
    <property type="project" value="UniProtKB-KW"/>
</dbReference>
<dbReference type="GO" id="GO:0003700">
    <property type="term" value="F:DNA-binding transcription factor activity"/>
    <property type="evidence" value="ECO:0007669"/>
    <property type="project" value="InterPro"/>
</dbReference>
<evidence type="ECO:0000256" key="3">
    <source>
        <dbReference type="ARBA" id="ARBA00023015"/>
    </source>
</evidence>
<name>A0A6M1R9A5_9ACTN</name>
<dbReference type="Gene3D" id="1.10.10.10">
    <property type="entry name" value="Winged helix-like DNA-binding domain superfamily/Winged helix DNA-binding domain"/>
    <property type="match status" value="1"/>
</dbReference>
<gene>
    <name evidence="7" type="ORF">G5C66_15180</name>
</gene>
<protein>
    <submittedName>
        <fullName evidence="7">MarR family transcriptional regulator</fullName>
    </submittedName>
</protein>
<evidence type="ECO:0000259" key="6">
    <source>
        <dbReference type="PROSITE" id="PS50995"/>
    </source>
</evidence>
<evidence type="ECO:0000256" key="5">
    <source>
        <dbReference type="ARBA" id="ARBA00023163"/>
    </source>
</evidence>
<evidence type="ECO:0000256" key="1">
    <source>
        <dbReference type="ARBA" id="ARBA00004496"/>
    </source>
</evidence>
<dbReference type="FunFam" id="1.10.10.10:FF:000163">
    <property type="entry name" value="MarR family transcriptional regulator"/>
    <property type="match status" value="1"/>
</dbReference>
<keyword evidence="2" id="KW-0963">Cytoplasm</keyword>
<dbReference type="RefSeq" id="WP_165111804.1">
    <property type="nucleotide sequence ID" value="NZ_JAALAA010000012.1"/>
</dbReference>
<keyword evidence="8" id="KW-1185">Reference proteome</keyword>
<dbReference type="AlphaFoldDB" id="A0A6M1R9A5"/>
<dbReference type="InterPro" id="IPR036390">
    <property type="entry name" value="WH_DNA-bd_sf"/>
</dbReference>
<dbReference type="PROSITE" id="PS50995">
    <property type="entry name" value="HTH_MARR_2"/>
    <property type="match status" value="1"/>
</dbReference>
<dbReference type="PANTHER" id="PTHR33164:SF5">
    <property type="entry name" value="ORGANIC HYDROPEROXIDE RESISTANCE TRANSCRIPTIONAL REGULATOR"/>
    <property type="match status" value="1"/>
</dbReference>
<keyword evidence="3" id="KW-0805">Transcription regulation</keyword>
<dbReference type="InterPro" id="IPR036388">
    <property type="entry name" value="WH-like_DNA-bd_sf"/>
</dbReference>
<keyword evidence="5" id="KW-0804">Transcription</keyword>
<dbReference type="InterPro" id="IPR055166">
    <property type="entry name" value="Transc_reg_Sar_Rot_HTH"/>
</dbReference>
<dbReference type="InterPro" id="IPR000835">
    <property type="entry name" value="HTH_MarR-typ"/>
</dbReference>
<accession>A0A6M1R9A5</accession>